<dbReference type="PANTHER" id="PTHR11571">
    <property type="entry name" value="GLUTATHIONE S-TRANSFERASE"/>
    <property type="match status" value="1"/>
</dbReference>
<name>A0A2A2K6S7_9BILA</name>
<evidence type="ECO:0000256" key="5">
    <source>
        <dbReference type="ARBA" id="ARBA00078118"/>
    </source>
</evidence>
<sequence>MDEHDQEPEKVLDVPIEHGARTMESTVQSVGMKDKFLYFDVRGRGEAIRQLMVLGGHSFEDVRISMEEWPGFKDQMPLGQVPVLEVNGTKIGQSVAILRYLGHQLRRAGSTPLECARLDMIGEVVQEFTNTEGAGKLPAVLLGFIKANKEEFYKTKIVPDVDKYAPIIERFLLENGNNGLFSGDRETWVDIFAAETFSKLTDYASHDALDAYPRIQALITRIHNIPAIKEHIAKRKPTPA</sequence>
<dbReference type="SFLD" id="SFLDG00363">
    <property type="entry name" value="AMPS_(cytGST):_Alpha-__Mu-__Pi"/>
    <property type="match status" value="1"/>
</dbReference>
<dbReference type="OrthoDB" id="414243at2759"/>
<dbReference type="InterPro" id="IPR004045">
    <property type="entry name" value="Glutathione_S-Trfase_N"/>
</dbReference>
<dbReference type="SUPFAM" id="SSF47616">
    <property type="entry name" value="GST C-terminal domain-like"/>
    <property type="match status" value="1"/>
</dbReference>
<dbReference type="Gene3D" id="3.40.30.10">
    <property type="entry name" value="Glutaredoxin"/>
    <property type="match status" value="1"/>
</dbReference>
<evidence type="ECO:0000256" key="2">
    <source>
        <dbReference type="ARBA" id="ARBA00022679"/>
    </source>
</evidence>
<dbReference type="InterPro" id="IPR004046">
    <property type="entry name" value="GST_C"/>
</dbReference>
<feature type="domain" description="GST C-terminal" evidence="7">
    <location>
        <begin position="111"/>
        <end position="240"/>
    </location>
</feature>
<feature type="domain" description="GST N-terminal" evidence="6">
    <location>
        <begin position="32"/>
        <end position="109"/>
    </location>
</feature>
<evidence type="ECO:0000259" key="7">
    <source>
        <dbReference type="PROSITE" id="PS50405"/>
    </source>
</evidence>
<dbReference type="InterPro" id="IPR050213">
    <property type="entry name" value="GST_superfamily"/>
</dbReference>
<evidence type="ECO:0000259" key="6">
    <source>
        <dbReference type="PROSITE" id="PS50404"/>
    </source>
</evidence>
<dbReference type="InterPro" id="IPR036282">
    <property type="entry name" value="Glutathione-S-Trfase_C_sf"/>
</dbReference>
<dbReference type="SFLD" id="SFLDG01205">
    <property type="entry name" value="AMPS.1"/>
    <property type="match status" value="1"/>
</dbReference>
<dbReference type="STRING" id="2018661.A0A2A2K6S7"/>
<evidence type="ECO:0000313" key="8">
    <source>
        <dbReference type="EMBL" id="PAV69602.1"/>
    </source>
</evidence>
<keyword evidence="2" id="KW-0808">Transferase</keyword>
<proteinExistence type="inferred from homology"/>
<reference evidence="8 9" key="1">
    <citation type="journal article" date="2017" name="Curr. Biol.">
        <title>Genome architecture and evolution of a unichromosomal asexual nematode.</title>
        <authorList>
            <person name="Fradin H."/>
            <person name="Zegar C."/>
            <person name="Gutwein M."/>
            <person name="Lucas J."/>
            <person name="Kovtun M."/>
            <person name="Corcoran D."/>
            <person name="Baugh L.R."/>
            <person name="Kiontke K."/>
            <person name="Gunsalus K."/>
            <person name="Fitch D.H."/>
            <person name="Piano F."/>
        </authorList>
    </citation>
    <scope>NUCLEOTIDE SEQUENCE [LARGE SCALE GENOMIC DNA]</scope>
    <source>
        <strain evidence="8">PF1309</strain>
    </source>
</reference>
<keyword evidence="9" id="KW-1185">Reference proteome</keyword>
<dbReference type="InterPro" id="IPR036249">
    <property type="entry name" value="Thioredoxin-like_sf"/>
</dbReference>
<dbReference type="Pfam" id="PF14497">
    <property type="entry name" value="GST_C_3"/>
    <property type="match status" value="1"/>
</dbReference>
<dbReference type="GO" id="GO:0004602">
    <property type="term" value="F:glutathione peroxidase activity"/>
    <property type="evidence" value="ECO:0007669"/>
    <property type="project" value="UniProtKB-ARBA"/>
</dbReference>
<dbReference type="PROSITE" id="PS50404">
    <property type="entry name" value="GST_NTER"/>
    <property type="match status" value="1"/>
</dbReference>
<evidence type="ECO:0000256" key="3">
    <source>
        <dbReference type="ARBA" id="ARBA00038317"/>
    </source>
</evidence>
<dbReference type="Pfam" id="PF02798">
    <property type="entry name" value="GST_N"/>
    <property type="match status" value="1"/>
</dbReference>
<dbReference type="InterPro" id="IPR010987">
    <property type="entry name" value="Glutathione-S-Trfase_C-like"/>
</dbReference>
<dbReference type="Gene3D" id="1.20.1050.10">
    <property type="match status" value="1"/>
</dbReference>
<dbReference type="FunFam" id="1.20.1050.10:FF:000076">
    <property type="entry name" value="Probable glutathione S-transferase gst-36"/>
    <property type="match status" value="1"/>
</dbReference>
<dbReference type="EC" id="2.5.1.18" evidence="1"/>
<accession>A0A2A2K6S7</accession>
<dbReference type="GO" id="GO:0006749">
    <property type="term" value="P:glutathione metabolic process"/>
    <property type="evidence" value="ECO:0007669"/>
    <property type="project" value="TreeGrafter"/>
</dbReference>
<dbReference type="PROSITE" id="PS50405">
    <property type="entry name" value="GST_CTER"/>
    <property type="match status" value="1"/>
</dbReference>
<comment type="caution">
    <text evidence="8">The sequence shown here is derived from an EMBL/GenBank/DDBJ whole genome shotgun (WGS) entry which is preliminary data.</text>
</comment>
<dbReference type="GO" id="GO:0004364">
    <property type="term" value="F:glutathione transferase activity"/>
    <property type="evidence" value="ECO:0007669"/>
    <property type="project" value="UniProtKB-EC"/>
</dbReference>
<dbReference type="EMBL" id="LIAE01009485">
    <property type="protein sequence ID" value="PAV69602.1"/>
    <property type="molecule type" value="Genomic_DNA"/>
</dbReference>
<evidence type="ECO:0000313" key="9">
    <source>
        <dbReference type="Proteomes" id="UP000218231"/>
    </source>
</evidence>
<protein>
    <recommendedName>
        <fullName evidence="1">glutathione transferase</fullName>
        <ecNumber evidence="1">2.5.1.18</ecNumber>
    </recommendedName>
    <alternativeName>
        <fullName evidence="5">GST class-sigma</fullName>
    </alternativeName>
</protein>
<evidence type="ECO:0000256" key="1">
    <source>
        <dbReference type="ARBA" id="ARBA00012452"/>
    </source>
</evidence>
<dbReference type="PANTHER" id="PTHR11571:SF261">
    <property type="entry name" value="GLUTATHIONE S-TRANSFERASE GST-36-RELATED"/>
    <property type="match status" value="1"/>
</dbReference>
<gene>
    <name evidence="8" type="ORF">WR25_02101</name>
</gene>
<dbReference type="AlphaFoldDB" id="A0A2A2K6S7"/>
<dbReference type="CDD" id="cd03192">
    <property type="entry name" value="GST_C_Sigma_like"/>
    <property type="match status" value="1"/>
</dbReference>
<dbReference type="FunFam" id="3.40.30.10:FF:000035">
    <property type="entry name" value="hematopoietic prostaglandin D synthase"/>
    <property type="match status" value="1"/>
</dbReference>
<evidence type="ECO:0000256" key="4">
    <source>
        <dbReference type="ARBA" id="ARBA00047960"/>
    </source>
</evidence>
<organism evidence="8 9">
    <name type="scientific">Diploscapter pachys</name>
    <dbReference type="NCBI Taxonomy" id="2018661"/>
    <lineage>
        <taxon>Eukaryota</taxon>
        <taxon>Metazoa</taxon>
        <taxon>Ecdysozoa</taxon>
        <taxon>Nematoda</taxon>
        <taxon>Chromadorea</taxon>
        <taxon>Rhabditida</taxon>
        <taxon>Rhabditina</taxon>
        <taxon>Rhabditomorpha</taxon>
        <taxon>Rhabditoidea</taxon>
        <taxon>Rhabditidae</taxon>
        <taxon>Diploscapter</taxon>
    </lineage>
</organism>
<dbReference type="InterPro" id="IPR040079">
    <property type="entry name" value="Glutathione_S-Trfase"/>
</dbReference>
<dbReference type="CDD" id="cd03039">
    <property type="entry name" value="GST_N_Sigma_like"/>
    <property type="match status" value="1"/>
</dbReference>
<dbReference type="Proteomes" id="UP000218231">
    <property type="component" value="Unassembled WGS sequence"/>
</dbReference>
<comment type="similarity">
    <text evidence="3">Belongs to the GST superfamily. Sigma family.</text>
</comment>
<dbReference type="SUPFAM" id="SSF52833">
    <property type="entry name" value="Thioredoxin-like"/>
    <property type="match status" value="1"/>
</dbReference>
<comment type="catalytic activity">
    <reaction evidence="4">
        <text>RX + glutathione = an S-substituted glutathione + a halide anion + H(+)</text>
        <dbReference type="Rhea" id="RHEA:16437"/>
        <dbReference type="ChEBI" id="CHEBI:15378"/>
        <dbReference type="ChEBI" id="CHEBI:16042"/>
        <dbReference type="ChEBI" id="CHEBI:17792"/>
        <dbReference type="ChEBI" id="CHEBI:57925"/>
        <dbReference type="ChEBI" id="CHEBI:90779"/>
        <dbReference type="EC" id="2.5.1.18"/>
    </reaction>
</comment>
<dbReference type="SFLD" id="SFLDS00019">
    <property type="entry name" value="Glutathione_Transferase_(cytos"/>
    <property type="match status" value="1"/>
</dbReference>